<dbReference type="Proteomes" id="UP000823775">
    <property type="component" value="Unassembled WGS sequence"/>
</dbReference>
<evidence type="ECO:0000256" key="1">
    <source>
        <dbReference type="SAM" id="MobiDB-lite"/>
    </source>
</evidence>
<keyword evidence="3" id="KW-1185">Reference proteome</keyword>
<comment type="caution">
    <text evidence="2">The sequence shown here is derived from an EMBL/GenBank/DDBJ whole genome shotgun (WGS) entry which is preliminary data.</text>
</comment>
<accession>A0ABS8WLN0</accession>
<reference evidence="2 3" key="1">
    <citation type="journal article" date="2021" name="BMC Genomics">
        <title>Datura genome reveals duplications of psychoactive alkaloid biosynthetic genes and high mutation rate following tissue culture.</title>
        <authorList>
            <person name="Rajewski A."/>
            <person name="Carter-House D."/>
            <person name="Stajich J."/>
            <person name="Litt A."/>
        </authorList>
    </citation>
    <scope>NUCLEOTIDE SEQUENCE [LARGE SCALE GENOMIC DNA]</scope>
    <source>
        <strain evidence="2">AR-01</strain>
    </source>
</reference>
<name>A0ABS8WLN0_DATST</name>
<evidence type="ECO:0000313" key="2">
    <source>
        <dbReference type="EMBL" id="MCE3050894.1"/>
    </source>
</evidence>
<feature type="region of interest" description="Disordered" evidence="1">
    <location>
        <begin position="19"/>
        <end position="38"/>
    </location>
</feature>
<dbReference type="EMBL" id="JACEIK010007983">
    <property type="protein sequence ID" value="MCE3050894.1"/>
    <property type="molecule type" value="Genomic_DNA"/>
</dbReference>
<feature type="region of interest" description="Disordered" evidence="1">
    <location>
        <begin position="116"/>
        <end position="149"/>
    </location>
</feature>
<proteinExistence type="predicted"/>
<gene>
    <name evidence="2" type="ORF">HAX54_048388</name>
</gene>
<protein>
    <submittedName>
        <fullName evidence="2">Uncharacterized protein</fullName>
    </submittedName>
</protein>
<feature type="compositionally biased region" description="Basic and acidic residues" evidence="1">
    <location>
        <begin position="136"/>
        <end position="148"/>
    </location>
</feature>
<feature type="compositionally biased region" description="Polar residues" evidence="1">
    <location>
        <begin position="27"/>
        <end position="38"/>
    </location>
</feature>
<sequence length="239" mass="27014">MERINTGFVEKTLLVKRQKTSKEDVGTSRQQNHVVQSPSKAKQQKHCHHCGHFQQQHHYHLCHIALHSQDENSVAKCHQKIQLKVSTTVMHKIHITSSNLKERSFEKYYEAYTGADGTSSRYSSGPRKGLTPKSDQFVRSEGSTKNKADNPNNVCRVVMQKFIGGVAVERNFQYDLYLARLVQGTYGRGCELLLYERILSQLDDLPQYIPVEFNTNTPGAIMGNVTENMGTGISYGPSL</sequence>
<organism evidence="2 3">
    <name type="scientific">Datura stramonium</name>
    <name type="common">Jimsonweed</name>
    <name type="synonym">Common thornapple</name>
    <dbReference type="NCBI Taxonomy" id="4076"/>
    <lineage>
        <taxon>Eukaryota</taxon>
        <taxon>Viridiplantae</taxon>
        <taxon>Streptophyta</taxon>
        <taxon>Embryophyta</taxon>
        <taxon>Tracheophyta</taxon>
        <taxon>Spermatophyta</taxon>
        <taxon>Magnoliopsida</taxon>
        <taxon>eudicotyledons</taxon>
        <taxon>Gunneridae</taxon>
        <taxon>Pentapetalae</taxon>
        <taxon>asterids</taxon>
        <taxon>lamiids</taxon>
        <taxon>Solanales</taxon>
        <taxon>Solanaceae</taxon>
        <taxon>Solanoideae</taxon>
        <taxon>Datureae</taxon>
        <taxon>Datura</taxon>
    </lineage>
</organism>
<evidence type="ECO:0000313" key="3">
    <source>
        <dbReference type="Proteomes" id="UP000823775"/>
    </source>
</evidence>